<comment type="caution">
    <text evidence="2">The sequence shown here is derived from an EMBL/GenBank/DDBJ whole genome shotgun (WGS) entry which is preliminary data.</text>
</comment>
<dbReference type="RefSeq" id="WP_343963280.1">
    <property type="nucleotide sequence ID" value="NZ_BAAAGK010000016.1"/>
</dbReference>
<protein>
    <submittedName>
        <fullName evidence="2">Uncharacterized protein</fullName>
    </submittedName>
</protein>
<sequence length="185" mass="20578">MITEPPGWPLITAFSFAAFVCLWWASAPYLYVELFLWVFFASGALFLLWIIRAIPALLADINAMEANLLRWLMPWIIAGCTALAITADIPFQVRFTLSKSALADHAQAVARSGTSSHECRLVGLYPVCWSAATPDGGAQFSIDDWQIRTSAGFAWNPTGQMSEDGLERLDPISGPWYAWSGWDQW</sequence>
<keyword evidence="3" id="KW-1185">Reference proteome</keyword>
<proteinExistence type="predicted"/>
<keyword evidence="1" id="KW-0472">Membrane</keyword>
<evidence type="ECO:0000313" key="2">
    <source>
        <dbReference type="EMBL" id="MFC7605195.1"/>
    </source>
</evidence>
<accession>A0ABW2TB15</accession>
<evidence type="ECO:0000256" key="1">
    <source>
        <dbReference type="SAM" id="Phobius"/>
    </source>
</evidence>
<feature type="transmembrane region" description="Helical" evidence="1">
    <location>
        <begin position="71"/>
        <end position="91"/>
    </location>
</feature>
<dbReference type="EMBL" id="JBHTEE010000001">
    <property type="protein sequence ID" value="MFC7605195.1"/>
    <property type="molecule type" value="Genomic_DNA"/>
</dbReference>
<evidence type="ECO:0000313" key="3">
    <source>
        <dbReference type="Proteomes" id="UP001596514"/>
    </source>
</evidence>
<gene>
    <name evidence="2" type="ORF">ACFQVD_34325</name>
</gene>
<reference evidence="3" key="1">
    <citation type="journal article" date="2019" name="Int. J. Syst. Evol. Microbiol.">
        <title>The Global Catalogue of Microorganisms (GCM) 10K type strain sequencing project: providing services to taxonomists for standard genome sequencing and annotation.</title>
        <authorList>
            <consortium name="The Broad Institute Genomics Platform"/>
            <consortium name="The Broad Institute Genome Sequencing Center for Infectious Disease"/>
            <person name="Wu L."/>
            <person name="Ma J."/>
        </authorList>
    </citation>
    <scope>NUCLEOTIDE SEQUENCE [LARGE SCALE GENOMIC DNA]</scope>
    <source>
        <strain evidence="3">JCM 10083</strain>
    </source>
</reference>
<organism evidence="2 3">
    <name type="scientific">Streptosporangium amethystogenes subsp. fukuiense</name>
    <dbReference type="NCBI Taxonomy" id="698418"/>
    <lineage>
        <taxon>Bacteria</taxon>
        <taxon>Bacillati</taxon>
        <taxon>Actinomycetota</taxon>
        <taxon>Actinomycetes</taxon>
        <taxon>Streptosporangiales</taxon>
        <taxon>Streptosporangiaceae</taxon>
        <taxon>Streptosporangium</taxon>
    </lineage>
</organism>
<name>A0ABW2TB15_9ACTN</name>
<dbReference type="Proteomes" id="UP001596514">
    <property type="component" value="Unassembled WGS sequence"/>
</dbReference>
<feature type="transmembrane region" description="Helical" evidence="1">
    <location>
        <begin position="6"/>
        <end position="25"/>
    </location>
</feature>
<keyword evidence="1" id="KW-0812">Transmembrane</keyword>
<keyword evidence="1" id="KW-1133">Transmembrane helix</keyword>
<feature type="transmembrane region" description="Helical" evidence="1">
    <location>
        <begin position="32"/>
        <end position="51"/>
    </location>
</feature>